<name>A0ABT5XDP0_9EURY</name>
<dbReference type="Pfam" id="PF01992">
    <property type="entry name" value="vATP-synt_AC39"/>
    <property type="match status" value="1"/>
</dbReference>
<sequence length="391" mass="43158">MTLEELAASLGLPSFVLLFAIALALALVVGLIILVPILLRVIEIANYAYSNSRIQVMSSRIIPEEKLREMIEASSLAEVVAALEPTDYSPYLHDMMEERSEAIERALNRHTADSYREVATMVPMNLKPILSVLLRKWDVYNIKLIFRGVYAERSPDEIRADLVPVGELAPSKISELAEARSLEELVSNLDGTPYTRLAESLQLFDQTRNLTVLEARLDNILYEDAWKDVTSKPIDENLLALKNYLATNIDVVNLKFLFRAKKDGLTSGSIEGYLVQGGGLPESLFKSILEVDTVDNVVAALEGTKYYQPVLGAVPEYESTGSVLPIELALDGFLVLVGKNISITQPFGIGPAIGYLSMKEMEIRNVRTLARGIEAGLSADEIRNLIMKVGS</sequence>
<proteinExistence type="inferred from homology"/>
<keyword evidence="3 6" id="KW-0375">Hydrogen ion transport</keyword>
<dbReference type="InterPro" id="IPR014272">
    <property type="entry name" value="ATPase_V0-cplx_csu"/>
</dbReference>
<keyword evidence="7" id="KW-1133">Transmembrane helix</keyword>
<keyword evidence="4 6" id="KW-0406">Ion transport</keyword>
<dbReference type="InterPro" id="IPR035067">
    <property type="entry name" value="V-type_ATPase_csu/dsu"/>
</dbReference>
<protein>
    <recommendedName>
        <fullName evidence="6">A-type ATP synthase subunit C</fullName>
    </recommendedName>
</protein>
<keyword evidence="6" id="KW-1003">Cell membrane</keyword>
<comment type="function">
    <text evidence="6">Component of the A-type ATP synthase that produces ATP from ADP in the presence of a proton gradient across the membrane.</text>
</comment>
<evidence type="ECO:0000256" key="5">
    <source>
        <dbReference type="ARBA" id="ARBA00023310"/>
    </source>
</evidence>
<dbReference type="EMBL" id="JARFPL010000010">
    <property type="protein sequence ID" value="MDF0592822.1"/>
    <property type="molecule type" value="Genomic_DNA"/>
</dbReference>
<evidence type="ECO:0000256" key="2">
    <source>
        <dbReference type="ARBA" id="ARBA00022448"/>
    </source>
</evidence>
<dbReference type="Proteomes" id="UP001215956">
    <property type="component" value="Unassembled WGS sequence"/>
</dbReference>
<reference evidence="8 9" key="1">
    <citation type="submission" date="2023-03" db="EMBL/GenBank/DDBJ databases">
        <title>Whole genome sequencing of Methanotrichaceae archaeon M04Ac.</title>
        <authorList>
            <person name="Khomyakova M.A."/>
            <person name="Merkel A.Y."/>
            <person name="Slobodkin A.I."/>
        </authorList>
    </citation>
    <scope>NUCLEOTIDE SEQUENCE [LARGE SCALE GENOMIC DNA]</scope>
    <source>
        <strain evidence="8 9">M04Ac</strain>
    </source>
</reference>
<evidence type="ECO:0000313" key="8">
    <source>
        <dbReference type="EMBL" id="MDF0592822.1"/>
    </source>
</evidence>
<keyword evidence="2 6" id="KW-0813">Transport</keyword>
<dbReference type="PANTHER" id="PTHR38682">
    <property type="entry name" value="V-TYPE ATP SYNTHASE SUBUNIT C"/>
    <property type="match status" value="1"/>
</dbReference>
<evidence type="ECO:0000256" key="1">
    <source>
        <dbReference type="ARBA" id="ARBA00006709"/>
    </source>
</evidence>
<keyword evidence="9" id="KW-1185">Reference proteome</keyword>
<keyword evidence="7" id="KW-0812">Transmembrane</keyword>
<organism evidence="8 9">
    <name type="scientific">Candidatus Methanocrinis alkalitolerans</name>
    <dbReference type="NCBI Taxonomy" id="3033395"/>
    <lineage>
        <taxon>Archaea</taxon>
        <taxon>Methanobacteriati</taxon>
        <taxon>Methanobacteriota</taxon>
        <taxon>Stenosarchaea group</taxon>
        <taxon>Methanomicrobia</taxon>
        <taxon>Methanotrichales</taxon>
        <taxon>Methanotrichaceae</taxon>
        <taxon>Methanocrinis</taxon>
    </lineage>
</organism>
<comment type="subcellular location">
    <subcellularLocation>
        <location evidence="6">Cell membrane</location>
        <topology evidence="6">Peripheral membrane protein</topology>
    </subcellularLocation>
</comment>
<dbReference type="PANTHER" id="PTHR38682:SF1">
    <property type="entry name" value="V-TYPE ATP SYNTHASE SUBUNIT C"/>
    <property type="match status" value="1"/>
</dbReference>
<evidence type="ECO:0000256" key="4">
    <source>
        <dbReference type="ARBA" id="ARBA00023065"/>
    </source>
</evidence>
<keyword evidence="5 6" id="KW-0066">ATP synthesis</keyword>
<gene>
    <name evidence="8" type="primary">ahaC</name>
    <name evidence="6" type="synonym">atpC</name>
    <name evidence="8" type="ORF">P0O24_04415</name>
</gene>
<keyword evidence="6 7" id="KW-0472">Membrane</keyword>
<evidence type="ECO:0000256" key="3">
    <source>
        <dbReference type="ARBA" id="ARBA00022781"/>
    </source>
</evidence>
<dbReference type="Gene3D" id="1.10.132.50">
    <property type="entry name" value="ATP synthase (C/AC39) subunit, domain 3"/>
    <property type="match status" value="1"/>
</dbReference>
<feature type="transmembrane region" description="Helical" evidence="7">
    <location>
        <begin position="15"/>
        <end position="39"/>
    </location>
</feature>
<evidence type="ECO:0000256" key="7">
    <source>
        <dbReference type="SAM" id="Phobius"/>
    </source>
</evidence>
<dbReference type="HAMAP" id="MF_00314">
    <property type="entry name" value="ATP_synth_C_arch"/>
    <property type="match status" value="1"/>
</dbReference>
<dbReference type="InterPro" id="IPR050873">
    <property type="entry name" value="V-ATPase_V0D/AC39_subunit"/>
</dbReference>
<dbReference type="InterPro" id="IPR036079">
    <property type="entry name" value="ATPase_csu/dsu_sf"/>
</dbReference>
<comment type="subunit">
    <text evidence="6">Has multiple subunits with at least A(3), B(3), C, D, E, F, H, I and proteolipid K(x).</text>
</comment>
<dbReference type="RefSeq" id="WP_316968529.1">
    <property type="nucleotide sequence ID" value="NZ_JARFPL010000010.1"/>
</dbReference>
<comment type="caution">
    <text evidence="8">The sequence shown here is derived from an EMBL/GenBank/DDBJ whole genome shotgun (WGS) entry which is preliminary data.</text>
</comment>
<dbReference type="InterPro" id="IPR002843">
    <property type="entry name" value="ATPase_V0-cplx_csu/dsu"/>
</dbReference>
<dbReference type="Gene3D" id="1.20.1690.10">
    <property type="entry name" value="V-type ATP synthase subunit C domain"/>
    <property type="match status" value="2"/>
</dbReference>
<comment type="similarity">
    <text evidence="1 6">Belongs to the V-ATPase V0D/AC39 subunit family.</text>
</comment>
<dbReference type="InterPro" id="IPR044911">
    <property type="entry name" value="V-type_ATPase_csu/dsu_dom_3"/>
</dbReference>
<evidence type="ECO:0000256" key="6">
    <source>
        <dbReference type="HAMAP-Rule" id="MF_00314"/>
    </source>
</evidence>
<accession>A0ABT5XDP0</accession>
<evidence type="ECO:0000313" key="9">
    <source>
        <dbReference type="Proteomes" id="UP001215956"/>
    </source>
</evidence>
<dbReference type="SUPFAM" id="SSF103486">
    <property type="entry name" value="V-type ATP synthase subunit C"/>
    <property type="match status" value="1"/>
</dbReference>
<dbReference type="NCBIfam" id="TIGR02923">
    <property type="entry name" value="AhaC"/>
    <property type="match status" value="1"/>
</dbReference>